<gene>
    <name evidence="5" type="primary">LOC113464424</name>
</gene>
<organism evidence="4 5">
    <name type="scientific">Ceratina calcarata</name>
    <dbReference type="NCBI Taxonomy" id="156304"/>
    <lineage>
        <taxon>Eukaryota</taxon>
        <taxon>Metazoa</taxon>
        <taxon>Ecdysozoa</taxon>
        <taxon>Arthropoda</taxon>
        <taxon>Hexapoda</taxon>
        <taxon>Insecta</taxon>
        <taxon>Pterygota</taxon>
        <taxon>Neoptera</taxon>
        <taxon>Endopterygota</taxon>
        <taxon>Hymenoptera</taxon>
        <taxon>Apocrita</taxon>
        <taxon>Aculeata</taxon>
        <taxon>Apoidea</taxon>
        <taxon>Anthophila</taxon>
        <taxon>Apidae</taxon>
        <taxon>Ceratina</taxon>
        <taxon>Zadontomerus</taxon>
    </lineage>
</organism>
<dbReference type="RefSeq" id="XP_026669884.1">
    <property type="nucleotide sequence ID" value="XM_026814083.1"/>
</dbReference>
<keyword evidence="2" id="KW-0378">Hydrolase</keyword>
<dbReference type="EC" id="3.1.1.29" evidence="1"/>
<evidence type="ECO:0000313" key="4">
    <source>
        <dbReference type="Proteomes" id="UP000694925"/>
    </source>
</evidence>
<dbReference type="SUPFAM" id="SSF102462">
    <property type="entry name" value="Peptidyl-tRNA hydrolase II"/>
    <property type="match status" value="1"/>
</dbReference>
<evidence type="ECO:0000256" key="3">
    <source>
        <dbReference type="ARBA" id="ARBA00048707"/>
    </source>
</evidence>
<dbReference type="KEGG" id="ccal:113464424"/>
<dbReference type="InterPro" id="IPR023476">
    <property type="entry name" value="Pep_tRNA_hydro_II_dom_sf"/>
</dbReference>
<dbReference type="Gene3D" id="3.40.1490.10">
    <property type="entry name" value="Bit1"/>
    <property type="match status" value="1"/>
</dbReference>
<keyword evidence="4" id="KW-1185">Reference proteome</keyword>
<dbReference type="Proteomes" id="UP000694925">
    <property type="component" value="Unplaced"/>
</dbReference>
<reference evidence="5" key="1">
    <citation type="submission" date="2025-08" db="UniProtKB">
        <authorList>
            <consortium name="RefSeq"/>
        </authorList>
    </citation>
    <scope>IDENTIFICATION</scope>
    <source>
        <tissue evidence="5">Whole body</tissue>
    </source>
</reference>
<evidence type="ECO:0000256" key="1">
    <source>
        <dbReference type="ARBA" id="ARBA00013260"/>
    </source>
</evidence>
<dbReference type="GeneID" id="113464424"/>
<dbReference type="Pfam" id="PF01981">
    <property type="entry name" value="PTH2"/>
    <property type="match status" value="1"/>
</dbReference>
<evidence type="ECO:0000313" key="5">
    <source>
        <dbReference type="RefSeq" id="XP_026669884.1"/>
    </source>
</evidence>
<comment type="catalytic activity">
    <reaction evidence="3">
        <text>an N-acyl-L-alpha-aminoacyl-tRNA + H2O = an N-acyl-L-amino acid + a tRNA + H(+)</text>
        <dbReference type="Rhea" id="RHEA:54448"/>
        <dbReference type="Rhea" id="RHEA-COMP:10123"/>
        <dbReference type="Rhea" id="RHEA-COMP:13883"/>
        <dbReference type="ChEBI" id="CHEBI:15377"/>
        <dbReference type="ChEBI" id="CHEBI:15378"/>
        <dbReference type="ChEBI" id="CHEBI:59874"/>
        <dbReference type="ChEBI" id="CHEBI:78442"/>
        <dbReference type="ChEBI" id="CHEBI:138191"/>
        <dbReference type="EC" id="3.1.1.29"/>
    </reaction>
</comment>
<proteinExistence type="predicted"/>
<name>A0AAJ7S1X9_9HYME</name>
<accession>A0AAJ7S1X9</accession>
<protein>
    <recommendedName>
        <fullName evidence="1">peptidyl-tRNA hydrolase</fullName>
        <ecNumber evidence="1">3.1.1.29</ecNumber>
    </recommendedName>
</protein>
<sequence length="144" mass="16856">MKTPNRNLRQVNNKRRRLDITISRGHATTQYLFYAILNTDLRMNIGVAAENIANALLILYNQLDTDTVKYQYVDIWAKSGRRITILKGYDHKHLKYLENELQFMALGTHALRQIWGRNRAIVVLAVFGQKEDMDEIFEGLSYLR</sequence>
<dbReference type="GO" id="GO:0004045">
    <property type="term" value="F:peptidyl-tRNA hydrolase activity"/>
    <property type="evidence" value="ECO:0007669"/>
    <property type="project" value="UniProtKB-EC"/>
</dbReference>
<dbReference type="AlphaFoldDB" id="A0AAJ7S1X9"/>
<dbReference type="InterPro" id="IPR002833">
    <property type="entry name" value="PTH2"/>
</dbReference>
<evidence type="ECO:0000256" key="2">
    <source>
        <dbReference type="ARBA" id="ARBA00022801"/>
    </source>
</evidence>